<organism evidence="3 4">
    <name type="scientific">Actinoplanes oblitus</name>
    <dbReference type="NCBI Taxonomy" id="3040509"/>
    <lineage>
        <taxon>Bacteria</taxon>
        <taxon>Bacillati</taxon>
        <taxon>Actinomycetota</taxon>
        <taxon>Actinomycetes</taxon>
        <taxon>Micromonosporales</taxon>
        <taxon>Micromonosporaceae</taxon>
        <taxon>Actinoplanes</taxon>
    </lineage>
</organism>
<dbReference type="PANTHER" id="PTHR46268:SF6">
    <property type="entry name" value="UNIVERSAL STRESS PROTEIN UP12"/>
    <property type="match status" value="1"/>
</dbReference>
<evidence type="ECO:0000259" key="2">
    <source>
        <dbReference type="Pfam" id="PF00582"/>
    </source>
</evidence>
<dbReference type="SUPFAM" id="SSF52402">
    <property type="entry name" value="Adenine nucleotide alpha hydrolases-like"/>
    <property type="match status" value="1"/>
</dbReference>
<keyword evidence="4" id="KW-1185">Reference proteome</keyword>
<dbReference type="Proteomes" id="UP001240150">
    <property type="component" value="Chromosome"/>
</dbReference>
<dbReference type="InterPro" id="IPR014729">
    <property type="entry name" value="Rossmann-like_a/b/a_fold"/>
</dbReference>
<protein>
    <submittedName>
        <fullName evidence="3">Universal stress protein</fullName>
    </submittedName>
</protein>
<proteinExistence type="inferred from homology"/>
<reference evidence="3 4" key="1">
    <citation type="submission" date="2023-06" db="EMBL/GenBank/DDBJ databases">
        <authorList>
            <person name="Yushchuk O."/>
            <person name="Binda E."/>
            <person name="Ruckert-Reed C."/>
            <person name="Fedorenko V."/>
            <person name="Kalinowski J."/>
            <person name="Marinelli F."/>
        </authorList>
    </citation>
    <scope>NUCLEOTIDE SEQUENCE [LARGE SCALE GENOMIC DNA]</scope>
    <source>
        <strain evidence="3 4">NRRL 3884</strain>
    </source>
</reference>
<sequence length="143" mass="15440">MKQRVFVVGIDGSESSRRAAAYAVGLARRESARLIGIYVRPLPSGIVSLADASGAAASSVVASQDQVVTEFRDTLQRERTRLGVDMEIVVRQGDPFTELCQAARELWADAVIVGRSEGLLHRIAGSVAQRLVRCGHWPVTVVP</sequence>
<accession>A0ABY8WQW6</accession>
<dbReference type="Pfam" id="PF00582">
    <property type="entry name" value="Usp"/>
    <property type="match status" value="1"/>
</dbReference>
<evidence type="ECO:0000313" key="3">
    <source>
        <dbReference type="EMBL" id="WIN00310.1"/>
    </source>
</evidence>
<dbReference type="CDD" id="cd00293">
    <property type="entry name" value="USP-like"/>
    <property type="match status" value="1"/>
</dbReference>
<dbReference type="RefSeq" id="WP_284921827.1">
    <property type="nucleotide sequence ID" value="NZ_CP126980.1"/>
</dbReference>
<name>A0ABY8WQW6_9ACTN</name>
<evidence type="ECO:0000313" key="4">
    <source>
        <dbReference type="Proteomes" id="UP001240150"/>
    </source>
</evidence>
<dbReference type="PRINTS" id="PR01438">
    <property type="entry name" value="UNVRSLSTRESS"/>
</dbReference>
<evidence type="ECO:0000256" key="1">
    <source>
        <dbReference type="ARBA" id="ARBA00008791"/>
    </source>
</evidence>
<dbReference type="Gene3D" id="3.40.50.620">
    <property type="entry name" value="HUPs"/>
    <property type="match status" value="1"/>
</dbReference>
<feature type="domain" description="UspA" evidence="2">
    <location>
        <begin position="6"/>
        <end position="143"/>
    </location>
</feature>
<dbReference type="InterPro" id="IPR006015">
    <property type="entry name" value="Universal_stress_UspA"/>
</dbReference>
<dbReference type="EMBL" id="CP126980">
    <property type="protein sequence ID" value="WIN00310.1"/>
    <property type="molecule type" value="Genomic_DNA"/>
</dbReference>
<dbReference type="InterPro" id="IPR006016">
    <property type="entry name" value="UspA"/>
</dbReference>
<comment type="similarity">
    <text evidence="1">Belongs to the universal stress protein A family.</text>
</comment>
<dbReference type="PANTHER" id="PTHR46268">
    <property type="entry name" value="STRESS RESPONSE PROTEIN NHAX"/>
    <property type="match status" value="1"/>
</dbReference>
<gene>
    <name evidence="3" type="ORF">ACTOB_004008</name>
</gene>